<dbReference type="Gene3D" id="1.25.40.10">
    <property type="entry name" value="Tetratricopeptide repeat domain"/>
    <property type="match status" value="1"/>
</dbReference>
<dbReference type="InterPro" id="IPR046848">
    <property type="entry name" value="E_motif"/>
</dbReference>
<accession>A0A5A7P3S8</accession>
<organism evidence="3 4">
    <name type="scientific">Striga asiatica</name>
    <name type="common">Asiatic witchweed</name>
    <name type="synonym">Buchnera asiatica</name>
    <dbReference type="NCBI Taxonomy" id="4170"/>
    <lineage>
        <taxon>Eukaryota</taxon>
        <taxon>Viridiplantae</taxon>
        <taxon>Streptophyta</taxon>
        <taxon>Embryophyta</taxon>
        <taxon>Tracheophyta</taxon>
        <taxon>Spermatophyta</taxon>
        <taxon>Magnoliopsida</taxon>
        <taxon>eudicotyledons</taxon>
        <taxon>Gunneridae</taxon>
        <taxon>Pentapetalae</taxon>
        <taxon>asterids</taxon>
        <taxon>lamiids</taxon>
        <taxon>Lamiales</taxon>
        <taxon>Orobanchaceae</taxon>
        <taxon>Buchnereae</taxon>
        <taxon>Striga</taxon>
    </lineage>
</organism>
<keyword evidence="4" id="KW-1185">Reference proteome</keyword>
<dbReference type="InterPro" id="IPR046960">
    <property type="entry name" value="PPR_At4g14850-like_plant"/>
</dbReference>
<dbReference type="Pfam" id="PF01535">
    <property type="entry name" value="PPR"/>
    <property type="match status" value="2"/>
</dbReference>
<evidence type="ECO:0000313" key="3">
    <source>
        <dbReference type="EMBL" id="GER27257.1"/>
    </source>
</evidence>
<sequence>MIGAYSRAHRAKEALSLFHEMQAARIEPDEVNMVSYLSACSQLGALDPGIWVHNYIQKNNLSMNVILGTTLVDMYAKCGSITHALEAFHEIPGKNSLTYTAIICGLALHGESKRALSYFTEMINLRLMADEVTYLGVLSACCHGGLVEEGRKVFSRMSSKYKEMPMEGDGAIWGALFFACRMHRNLELGEKAAKKLLELDEGDSGIYEEAEEVRRVMRERGVDKMPGCSLIEVDGNVHEFVVRDRWHPERRRVHECLVRLSRQMEVLEDVFFLDG</sequence>
<reference evidence="4" key="1">
    <citation type="journal article" date="2019" name="Curr. Biol.">
        <title>Genome Sequence of Striga asiatica Provides Insight into the Evolution of Plant Parasitism.</title>
        <authorList>
            <person name="Yoshida S."/>
            <person name="Kim S."/>
            <person name="Wafula E.K."/>
            <person name="Tanskanen J."/>
            <person name="Kim Y.M."/>
            <person name="Honaas L."/>
            <person name="Yang Z."/>
            <person name="Spallek T."/>
            <person name="Conn C.E."/>
            <person name="Ichihashi Y."/>
            <person name="Cheong K."/>
            <person name="Cui S."/>
            <person name="Der J.P."/>
            <person name="Gundlach H."/>
            <person name="Jiao Y."/>
            <person name="Hori C."/>
            <person name="Ishida J.K."/>
            <person name="Kasahara H."/>
            <person name="Kiba T."/>
            <person name="Kim M.S."/>
            <person name="Koo N."/>
            <person name="Laohavisit A."/>
            <person name="Lee Y.H."/>
            <person name="Lumba S."/>
            <person name="McCourt P."/>
            <person name="Mortimer J.C."/>
            <person name="Mutuku J.M."/>
            <person name="Nomura T."/>
            <person name="Sasaki-Sekimoto Y."/>
            <person name="Seto Y."/>
            <person name="Wang Y."/>
            <person name="Wakatake T."/>
            <person name="Sakakibara H."/>
            <person name="Demura T."/>
            <person name="Yamaguchi S."/>
            <person name="Yoneyama K."/>
            <person name="Manabe R.I."/>
            <person name="Nelson D.C."/>
            <person name="Schulman A.H."/>
            <person name="Timko M.P."/>
            <person name="dePamphilis C.W."/>
            <person name="Choi D."/>
            <person name="Shirasu K."/>
        </authorList>
    </citation>
    <scope>NUCLEOTIDE SEQUENCE [LARGE SCALE GENOMIC DNA]</scope>
    <source>
        <strain evidence="4">cv. UVA1</strain>
    </source>
</reference>
<dbReference type="PANTHER" id="PTHR47926">
    <property type="entry name" value="PENTATRICOPEPTIDE REPEAT-CONTAINING PROTEIN"/>
    <property type="match status" value="1"/>
</dbReference>
<evidence type="ECO:0000256" key="2">
    <source>
        <dbReference type="PROSITE-ProRule" id="PRU00708"/>
    </source>
</evidence>
<feature type="repeat" description="PPR" evidence="2">
    <location>
        <begin position="1"/>
        <end position="28"/>
    </location>
</feature>
<keyword evidence="1" id="KW-0677">Repeat</keyword>
<proteinExistence type="predicted"/>
<dbReference type="PROSITE" id="PS51375">
    <property type="entry name" value="PPR"/>
    <property type="match status" value="3"/>
</dbReference>
<dbReference type="AlphaFoldDB" id="A0A5A7P3S8"/>
<dbReference type="GO" id="GO:0003723">
    <property type="term" value="F:RNA binding"/>
    <property type="evidence" value="ECO:0007669"/>
    <property type="project" value="InterPro"/>
</dbReference>
<dbReference type="NCBIfam" id="TIGR00756">
    <property type="entry name" value="PPR"/>
    <property type="match status" value="3"/>
</dbReference>
<evidence type="ECO:0000313" key="4">
    <source>
        <dbReference type="Proteomes" id="UP000325081"/>
    </source>
</evidence>
<dbReference type="PANTHER" id="PTHR47926:SF436">
    <property type="entry name" value="PENTATRICOPEPTIDE REPEAT-CONTAINING PROTEIN ELI1, CHLOROPLASTIC-LIKE ISOFORM X2"/>
    <property type="match status" value="1"/>
</dbReference>
<name>A0A5A7P3S8_STRAF</name>
<comment type="caution">
    <text evidence="3">The sequence shown here is derived from an EMBL/GenBank/DDBJ whole genome shotgun (WGS) entry which is preliminary data.</text>
</comment>
<dbReference type="GO" id="GO:0009451">
    <property type="term" value="P:RNA modification"/>
    <property type="evidence" value="ECO:0007669"/>
    <property type="project" value="InterPro"/>
</dbReference>
<dbReference type="FunFam" id="1.25.40.10:FF:001087">
    <property type="entry name" value="Pentatricopeptide repeat-containing protein, mitochondrial"/>
    <property type="match status" value="1"/>
</dbReference>
<dbReference type="InterPro" id="IPR002885">
    <property type="entry name" value="PPR_rpt"/>
</dbReference>
<protein>
    <submittedName>
        <fullName evidence="3">Pentatricopeptide repeat-containing protein</fullName>
    </submittedName>
</protein>
<dbReference type="InterPro" id="IPR011990">
    <property type="entry name" value="TPR-like_helical_dom_sf"/>
</dbReference>
<feature type="repeat" description="PPR" evidence="2">
    <location>
        <begin position="130"/>
        <end position="160"/>
    </location>
</feature>
<gene>
    <name evidence="3" type="ORF">STAS_02953</name>
</gene>
<dbReference type="OrthoDB" id="9990610at2759"/>
<feature type="repeat" description="PPR" evidence="2">
    <location>
        <begin position="95"/>
        <end position="129"/>
    </location>
</feature>
<dbReference type="EMBL" id="BKCP01001669">
    <property type="protein sequence ID" value="GER27257.1"/>
    <property type="molecule type" value="Genomic_DNA"/>
</dbReference>
<evidence type="ECO:0000256" key="1">
    <source>
        <dbReference type="ARBA" id="ARBA00022737"/>
    </source>
</evidence>
<dbReference type="Pfam" id="PF13041">
    <property type="entry name" value="PPR_2"/>
    <property type="match status" value="1"/>
</dbReference>
<dbReference type="Proteomes" id="UP000325081">
    <property type="component" value="Unassembled WGS sequence"/>
</dbReference>
<dbReference type="Pfam" id="PF20431">
    <property type="entry name" value="E_motif"/>
    <property type="match status" value="1"/>
</dbReference>